<name>A0A367Z9X7_9BACT</name>
<organism evidence="1 2">
    <name type="scientific">Candidatus Ozemobacter sibiricus</name>
    <dbReference type="NCBI Taxonomy" id="2268124"/>
    <lineage>
        <taxon>Bacteria</taxon>
        <taxon>Candidatus Ozemobacteria</taxon>
        <taxon>Candidatus Ozemobacterales</taxon>
        <taxon>Candidatus Ozemobacteraceae</taxon>
        <taxon>Candidatus Ozemobacter</taxon>
    </lineage>
</organism>
<evidence type="ECO:0000313" key="2">
    <source>
        <dbReference type="Proteomes" id="UP000252355"/>
    </source>
</evidence>
<dbReference type="PANTHER" id="PTHR12697">
    <property type="entry name" value="PBS LYASE HEAT-LIKE PROTEIN"/>
    <property type="match status" value="1"/>
</dbReference>
<dbReference type="GO" id="GO:0016491">
    <property type="term" value="F:oxidoreductase activity"/>
    <property type="evidence" value="ECO:0007669"/>
    <property type="project" value="TreeGrafter"/>
</dbReference>
<dbReference type="PANTHER" id="PTHR12697:SF5">
    <property type="entry name" value="DEOXYHYPUSINE HYDROXYLASE"/>
    <property type="match status" value="1"/>
</dbReference>
<proteinExistence type="predicted"/>
<gene>
    <name evidence="1" type="ORF">OZSIB_1073</name>
</gene>
<dbReference type="InterPro" id="IPR011989">
    <property type="entry name" value="ARM-like"/>
</dbReference>
<dbReference type="Gene3D" id="1.25.10.10">
    <property type="entry name" value="Leucine-rich Repeat Variant"/>
    <property type="match status" value="2"/>
</dbReference>
<evidence type="ECO:0000313" key="1">
    <source>
        <dbReference type="EMBL" id="RCK74061.1"/>
    </source>
</evidence>
<evidence type="ECO:0008006" key="3">
    <source>
        <dbReference type="Google" id="ProtNLM"/>
    </source>
</evidence>
<dbReference type="AlphaFoldDB" id="A0A367Z9X7"/>
<protein>
    <recommendedName>
        <fullName evidence="3">HEAT repeat domain-containing protein</fullName>
    </recommendedName>
</protein>
<sequence>MIVPYSESANLQKRFKIEYTIEAPDRETALQKAEREFFAYTQYNSASWVRVIEREGIRVWKILPDLPQTPQTIDELAARLRSDDEDILYNTLLSLGALEDATASALVTPLLRHPNPDIRTLAAETLGKMGDPSNLPLLLSHYTNEAPATLKATILTAISRLARPGDPVSDIIAAALGDKDPRVRANAVEAVERLRLPTTTRMLAPLLEDEDNRVRANVLKALWDTHDRAKLAATLREMATHPSHWMRASAAFVLRHVRIDQHLKLVQTLLEDRIPEVHANAWKALLVLEELDCIPLWFEHLNPLHVADLPLIQAKIEKMGPPAFERVLAVKPRSREEYRQVQGILDALEQQAWQQQGWLGWLKAKHRRFFGRP</sequence>
<reference evidence="1 2" key="1">
    <citation type="submission" date="2018-05" db="EMBL/GenBank/DDBJ databases">
        <title>A metagenomic window into the 2 km-deep terrestrial subsurface aquifer revealed taxonomically and functionally diverse microbial community comprising novel uncultured bacterial lineages.</title>
        <authorList>
            <person name="Kadnikov V.V."/>
            <person name="Mardanov A.V."/>
            <person name="Beletsky A.V."/>
            <person name="Banks D."/>
            <person name="Pimenov N.V."/>
            <person name="Frank Y.A."/>
            <person name="Karnachuk O.V."/>
            <person name="Ravin N.V."/>
        </authorList>
    </citation>
    <scope>NUCLEOTIDE SEQUENCE [LARGE SCALE GENOMIC DNA]</scope>
    <source>
        <strain evidence="1">BY5</strain>
    </source>
</reference>
<dbReference type="InterPro" id="IPR004155">
    <property type="entry name" value="PBS_lyase_HEAT"/>
</dbReference>
<accession>A0A367Z9X7</accession>
<dbReference type="Pfam" id="PF13646">
    <property type="entry name" value="HEAT_2"/>
    <property type="match status" value="2"/>
</dbReference>
<dbReference type="Proteomes" id="UP000252355">
    <property type="component" value="Unassembled WGS sequence"/>
</dbReference>
<dbReference type="EMBL" id="QOQW01000047">
    <property type="protein sequence ID" value="RCK74061.1"/>
    <property type="molecule type" value="Genomic_DNA"/>
</dbReference>
<dbReference type="InterPro" id="IPR016024">
    <property type="entry name" value="ARM-type_fold"/>
</dbReference>
<comment type="caution">
    <text evidence="1">The sequence shown here is derived from an EMBL/GenBank/DDBJ whole genome shotgun (WGS) entry which is preliminary data.</text>
</comment>
<dbReference type="SUPFAM" id="SSF48371">
    <property type="entry name" value="ARM repeat"/>
    <property type="match status" value="1"/>
</dbReference>
<dbReference type="SMART" id="SM00567">
    <property type="entry name" value="EZ_HEAT"/>
    <property type="match status" value="4"/>
</dbReference>